<keyword evidence="8" id="KW-1185">Reference proteome</keyword>
<sequence>MVAASSGPFLQMQSESLLFGGWQRRYQHNSLVCDCAMTFSIYLPPQAKLKKVPVLYWLSGSGCSDLEFSQQAGAQRVASELGIALVACDTSPRGSGVDDCGSQKIGQGVGMFINATQAPWSRHFNMYDYITAELPQLINMHFAVNPAKASIAGHSDGGHGAIVVALRNPGRFKSVSAFSPLLSASNSRWGQNVFTAYLGANQQAWKSYDATALLEICSMKIPMLIDQGASDQFLIDELDPSEFLAACERSSVDVQYRSQFGYDHSYNFVATFIEQHLRFHAAALA</sequence>
<dbReference type="RefSeq" id="WP_237443304.1">
    <property type="nucleotide sequence ID" value="NZ_CAKLPX010000001.1"/>
</dbReference>
<evidence type="ECO:0000256" key="6">
    <source>
        <dbReference type="RuleBase" id="RU363068"/>
    </source>
</evidence>
<evidence type="ECO:0000256" key="3">
    <source>
        <dbReference type="ARBA" id="ARBA00022801"/>
    </source>
</evidence>
<accession>A0ABM9ABP2</accession>
<dbReference type="Gene3D" id="3.40.50.1820">
    <property type="entry name" value="alpha/beta hydrolase"/>
    <property type="match status" value="1"/>
</dbReference>
<dbReference type="GO" id="GO:0018738">
    <property type="term" value="F:S-formylglutathione hydrolase activity"/>
    <property type="evidence" value="ECO:0007669"/>
    <property type="project" value="UniProtKB-EC"/>
</dbReference>
<evidence type="ECO:0000313" key="8">
    <source>
        <dbReference type="Proteomes" id="UP000838100"/>
    </source>
</evidence>
<dbReference type="InterPro" id="IPR000801">
    <property type="entry name" value="Esterase-like"/>
</dbReference>
<dbReference type="PANTHER" id="PTHR10061">
    <property type="entry name" value="S-FORMYLGLUTATHIONE HYDROLASE"/>
    <property type="match status" value="1"/>
</dbReference>
<keyword evidence="2 6" id="KW-0719">Serine esterase</keyword>
<organism evidence="7 8">
    <name type="scientific">Sinobacterium norvegicum</name>
    <dbReference type="NCBI Taxonomy" id="1641715"/>
    <lineage>
        <taxon>Bacteria</taxon>
        <taxon>Pseudomonadati</taxon>
        <taxon>Pseudomonadota</taxon>
        <taxon>Gammaproteobacteria</taxon>
        <taxon>Cellvibrionales</taxon>
        <taxon>Spongiibacteraceae</taxon>
        <taxon>Sinobacterium</taxon>
    </lineage>
</organism>
<evidence type="ECO:0000256" key="5">
    <source>
        <dbReference type="NCBIfam" id="TIGR02821"/>
    </source>
</evidence>
<proteinExistence type="inferred from homology"/>
<dbReference type="Pfam" id="PF00756">
    <property type="entry name" value="Esterase"/>
    <property type="match status" value="1"/>
</dbReference>
<dbReference type="SUPFAM" id="SSF53474">
    <property type="entry name" value="alpha/beta-Hydrolases"/>
    <property type="match status" value="1"/>
</dbReference>
<dbReference type="InterPro" id="IPR029058">
    <property type="entry name" value="AB_hydrolase_fold"/>
</dbReference>
<comment type="function">
    <text evidence="6">Serine hydrolase involved in the detoxification of formaldehyde.</text>
</comment>
<dbReference type="EMBL" id="CAKLPX010000001">
    <property type="protein sequence ID" value="CAH0990625.1"/>
    <property type="molecule type" value="Genomic_DNA"/>
</dbReference>
<evidence type="ECO:0000256" key="2">
    <source>
        <dbReference type="ARBA" id="ARBA00022487"/>
    </source>
</evidence>
<comment type="similarity">
    <text evidence="1 6">Belongs to the esterase D family.</text>
</comment>
<dbReference type="EC" id="3.1.2.12" evidence="5 6"/>
<evidence type="ECO:0000313" key="7">
    <source>
        <dbReference type="EMBL" id="CAH0990625.1"/>
    </source>
</evidence>
<name>A0ABM9ABP2_9GAMM</name>
<evidence type="ECO:0000256" key="4">
    <source>
        <dbReference type="ARBA" id="ARBA00047590"/>
    </source>
</evidence>
<gene>
    <name evidence="7" type="primary">yeiG_1</name>
    <name evidence="7" type="ORF">SIN8267_00719</name>
</gene>
<keyword evidence="3 6" id="KW-0378">Hydrolase</keyword>
<dbReference type="NCBIfam" id="TIGR02821">
    <property type="entry name" value="fghA_ester_D"/>
    <property type="match status" value="1"/>
</dbReference>
<evidence type="ECO:0000256" key="1">
    <source>
        <dbReference type="ARBA" id="ARBA00005622"/>
    </source>
</evidence>
<protein>
    <recommendedName>
        <fullName evidence="5 6">S-formylglutathione hydrolase</fullName>
        <ecNumber evidence="5 6">3.1.2.12</ecNumber>
    </recommendedName>
</protein>
<dbReference type="InterPro" id="IPR014186">
    <property type="entry name" value="S-formylglutathione_hydrol"/>
</dbReference>
<comment type="caution">
    <text evidence="7">The sequence shown here is derived from an EMBL/GenBank/DDBJ whole genome shotgun (WGS) entry which is preliminary data.</text>
</comment>
<dbReference type="Proteomes" id="UP000838100">
    <property type="component" value="Unassembled WGS sequence"/>
</dbReference>
<dbReference type="PANTHER" id="PTHR10061:SF1">
    <property type="entry name" value="S-FORMYLGLUTATHIONE HYDROLASE YEIG"/>
    <property type="match status" value="1"/>
</dbReference>
<comment type="catalytic activity">
    <reaction evidence="4 6">
        <text>S-formylglutathione + H2O = formate + glutathione + H(+)</text>
        <dbReference type="Rhea" id="RHEA:14961"/>
        <dbReference type="ChEBI" id="CHEBI:15377"/>
        <dbReference type="ChEBI" id="CHEBI:15378"/>
        <dbReference type="ChEBI" id="CHEBI:15740"/>
        <dbReference type="ChEBI" id="CHEBI:57688"/>
        <dbReference type="ChEBI" id="CHEBI:57925"/>
        <dbReference type="EC" id="3.1.2.12"/>
    </reaction>
</comment>
<reference evidence="7" key="1">
    <citation type="submission" date="2021-12" db="EMBL/GenBank/DDBJ databases">
        <authorList>
            <person name="Rodrigo-Torres L."/>
            <person name="Arahal R. D."/>
            <person name="Lucena T."/>
        </authorList>
    </citation>
    <scope>NUCLEOTIDE SEQUENCE</scope>
    <source>
        <strain evidence="7">CECT 8267</strain>
    </source>
</reference>